<evidence type="ECO:0000313" key="1">
    <source>
        <dbReference type="EMBL" id="TNN30985.1"/>
    </source>
</evidence>
<sequence>MQQILIRAYPPVMSAFLPRRSTNKPCEEQTRTAGGHDLSQEVTTFLRRTPAVVFSHLAAQSIGLISL</sequence>
<keyword evidence="2" id="KW-1185">Reference proteome</keyword>
<gene>
    <name evidence="1" type="ORF">EYF80_058863</name>
</gene>
<reference evidence="1 2" key="1">
    <citation type="submission" date="2019-03" db="EMBL/GenBank/DDBJ databases">
        <title>First draft genome of Liparis tanakae, snailfish: a comprehensive survey of snailfish specific genes.</title>
        <authorList>
            <person name="Kim W."/>
            <person name="Song I."/>
            <person name="Jeong J.-H."/>
            <person name="Kim D."/>
            <person name="Kim S."/>
            <person name="Ryu S."/>
            <person name="Song J.Y."/>
            <person name="Lee S.K."/>
        </authorList>
    </citation>
    <scope>NUCLEOTIDE SEQUENCE [LARGE SCALE GENOMIC DNA]</scope>
    <source>
        <tissue evidence="1">Muscle</tissue>
    </source>
</reference>
<comment type="caution">
    <text evidence="1">The sequence shown here is derived from an EMBL/GenBank/DDBJ whole genome shotgun (WGS) entry which is preliminary data.</text>
</comment>
<proteinExistence type="predicted"/>
<dbReference type="AlphaFoldDB" id="A0A4Z2EQB2"/>
<organism evidence="1 2">
    <name type="scientific">Liparis tanakae</name>
    <name type="common">Tanaka's snailfish</name>
    <dbReference type="NCBI Taxonomy" id="230148"/>
    <lineage>
        <taxon>Eukaryota</taxon>
        <taxon>Metazoa</taxon>
        <taxon>Chordata</taxon>
        <taxon>Craniata</taxon>
        <taxon>Vertebrata</taxon>
        <taxon>Euteleostomi</taxon>
        <taxon>Actinopterygii</taxon>
        <taxon>Neopterygii</taxon>
        <taxon>Teleostei</taxon>
        <taxon>Neoteleostei</taxon>
        <taxon>Acanthomorphata</taxon>
        <taxon>Eupercaria</taxon>
        <taxon>Perciformes</taxon>
        <taxon>Cottioidei</taxon>
        <taxon>Cottales</taxon>
        <taxon>Liparidae</taxon>
        <taxon>Liparis</taxon>
    </lineage>
</organism>
<dbReference type="Proteomes" id="UP000314294">
    <property type="component" value="Unassembled WGS sequence"/>
</dbReference>
<name>A0A4Z2EQB2_9TELE</name>
<accession>A0A4Z2EQB2</accession>
<evidence type="ECO:0000313" key="2">
    <source>
        <dbReference type="Proteomes" id="UP000314294"/>
    </source>
</evidence>
<dbReference type="EMBL" id="SRLO01003924">
    <property type="protein sequence ID" value="TNN30985.1"/>
    <property type="molecule type" value="Genomic_DNA"/>
</dbReference>
<protein>
    <submittedName>
        <fullName evidence="1">Uncharacterized protein</fullName>
    </submittedName>
</protein>